<gene>
    <name evidence="9" type="ORF">IFM89_016872</name>
</gene>
<reference evidence="9 10" key="1">
    <citation type="submission" date="2020-10" db="EMBL/GenBank/DDBJ databases">
        <title>The Coptis chinensis genome and diversification of protoberbering-type alkaloids.</title>
        <authorList>
            <person name="Wang B."/>
            <person name="Shu S."/>
            <person name="Song C."/>
            <person name="Liu Y."/>
        </authorList>
    </citation>
    <scope>NUCLEOTIDE SEQUENCE [LARGE SCALE GENOMIC DNA]</scope>
    <source>
        <strain evidence="9">HL-2020</strain>
        <tissue evidence="9">Leaf</tissue>
    </source>
</reference>
<dbReference type="GO" id="GO:0000930">
    <property type="term" value="C:gamma-tubulin complex"/>
    <property type="evidence" value="ECO:0007669"/>
    <property type="project" value="TreeGrafter"/>
</dbReference>
<comment type="caution">
    <text evidence="9">The sequence shown here is derived from an EMBL/GenBank/DDBJ whole genome shotgun (WGS) entry which is preliminary data.</text>
</comment>
<evidence type="ECO:0000259" key="7">
    <source>
        <dbReference type="Pfam" id="PF04130"/>
    </source>
</evidence>
<dbReference type="PANTHER" id="PTHR19302">
    <property type="entry name" value="GAMMA TUBULIN COMPLEX PROTEIN"/>
    <property type="match status" value="1"/>
</dbReference>
<evidence type="ECO:0000256" key="6">
    <source>
        <dbReference type="RuleBase" id="RU363050"/>
    </source>
</evidence>
<feature type="domain" description="Gamma tubulin complex component protein N-terminal" evidence="8">
    <location>
        <begin position="2"/>
        <end position="104"/>
    </location>
</feature>
<dbReference type="Pfam" id="PF04130">
    <property type="entry name" value="GCP_C_terminal"/>
    <property type="match status" value="1"/>
</dbReference>
<organism evidence="9 10">
    <name type="scientific">Coptis chinensis</name>
    <dbReference type="NCBI Taxonomy" id="261450"/>
    <lineage>
        <taxon>Eukaryota</taxon>
        <taxon>Viridiplantae</taxon>
        <taxon>Streptophyta</taxon>
        <taxon>Embryophyta</taxon>
        <taxon>Tracheophyta</taxon>
        <taxon>Spermatophyta</taxon>
        <taxon>Magnoliopsida</taxon>
        <taxon>Ranunculales</taxon>
        <taxon>Ranunculaceae</taxon>
        <taxon>Coptidoideae</taxon>
        <taxon>Coptis</taxon>
    </lineage>
</organism>
<dbReference type="PANTHER" id="PTHR19302:SF27">
    <property type="entry name" value="GAMMA-TUBULIN COMPLEX COMPONENT 4"/>
    <property type="match status" value="1"/>
</dbReference>
<dbReference type="GO" id="GO:0005874">
    <property type="term" value="C:microtubule"/>
    <property type="evidence" value="ECO:0007669"/>
    <property type="project" value="UniProtKB-KW"/>
</dbReference>
<dbReference type="InterPro" id="IPR042241">
    <property type="entry name" value="GCP_C_sf"/>
</dbReference>
<evidence type="ECO:0000313" key="10">
    <source>
        <dbReference type="Proteomes" id="UP000631114"/>
    </source>
</evidence>
<dbReference type="Proteomes" id="UP000631114">
    <property type="component" value="Unassembled WGS sequence"/>
</dbReference>
<dbReference type="GO" id="GO:0000278">
    <property type="term" value="P:mitotic cell cycle"/>
    <property type="evidence" value="ECO:0007669"/>
    <property type="project" value="TreeGrafter"/>
</dbReference>
<dbReference type="GO" id="GO:0000922">
    <property type="term" value="C:spindle pole"/>
    <property type="evidence" value="ECO:0007669"/>
    <property type="project" value="InterPro"/>
</dbReference>
<evidence type="ECO:0000256" key="5">
    <source>
        <dbReference type="ARBA" id="ARBA00023212"/>
    </source>
</evidence>
<dbReference type="GO" id="GO:0007020">
    <property type="term" value="P:microtubule nucleation"/>
    <property type="evidence" value="ECO:0007669"/>
    <property type="project" value="InterPro"/>
</dbReference>
<dbReference type="GO" id="GO:0043015">
    <property type="term" value="F:gamma-tubulin binding"/>
    <property type="evidence" value="ECO:0007669"/>
    <property type="project" value="InterPro"/>
</dbReference>
<evidence type="ECO:0000256" key="1">
    <source>
        <dbReference type="ARBA" id="ARBA00004267"/>
    </source>
</evidence>
<proteinExistence type="inferred from homology"/>
<accession>A0A835I1E8</accession>
<keyword evidence="4 6" id="KW-0493">Microtubule</keyword>
<dbReference type="GO" id="GO:0051321">
    <property type="term" value="P:meiotic cell cycle"/>
    <property type="evidence" value="ECO:0007669"/>
    <property type="project" value="TreeGrafter"/>
</dbReference>
<dbReference type="AlphaFoldDB" id="A0A835I1E8"/>
<dbReference type="GO" id="GO:0031122">
    <property type="term" value="P:cytoplasmic microtubule organization"/>
    <property type="evidence" value="ECO:0007669"/>
    <property type="project" value="TreeGrafter"/>
</dbReference>
<sequence length="266" mass="30633">MYHQLASWMVYGILQEQYGEFFIRRQEDMGVENAPFSLEMIAKSVQKSPEDASLTDWHLGFHIYLDMLPDYIHMRVAESVLFAGKAIRVLRNPSPAFKCQDVVSHHQISRETHKIQGFTGRFALQKEPSVDKKMIGEELLPQSEADKIDAMLQELKFLNLLSFAKDHLNTLSTLFVAIRASHLWQLVVVRTDLNGHLKALKDYFLLAKGDFFQCFLEESRHLMRLPPCQSTAESDLMVPFQLAAIKTISDEDKYFSRVSLRLPAKK</sequence>
<comment type="similarity">
    <text evidence="2 6">Belongs to the TUBGCP family.</text>
</comment>
<keyword evidence="3 6" id="KW-0963">Cytoplasm</keyword>
<comment type="function">
    <text evidence="6">Component of the gamma-tubulin ring complex (gTuRC) which mediates microtubule nucleation.</text>
</comment>
<keyword evidence="5 6" id="KW-0206">Cytoskeleton</keyword>
<evidence type="ECO:0000256" key="4">
    <source>
        <dbReference type="ARBA" id="ARBA00022701"/>
    </source>
</evidence>
<dbReference type="InterPro" id="IPR007259">
    <property type="entry name" value="GCP"/>
</dbReference>
<name>A0A835I1E8_9MAGN</name>
<dbReference type="Gene3D" id="1.20.120.1900">
    <property type="entry name" value="Gamma-tubulin complex, C-terminal domain"/>
    <property type="match status" value="1"/>
</dbReference>
<keyword evidence="10" id="KW-1185">Reference proteome</keyword>
<evidence type="ECO:0000256" key="2">
    <source>
        <dbReference type="ARBA" id="ARBA00010337"/>
    </source>
</evidence>
<protein>
    <recommendedName>
        <fullName evidence="6">Gamma-tubulin complex component</fullName>
    </recommendedName>
</protein>
<dbReference type="GO" id="GO:0051225">
    <property type="term" value="P:spindle assembly"/>
    <property type="evidence" value="ECO:0007669"/>
    <property type="project" value="TreeGrafter"/>
</dbReference>
<dbReference type="InterPro" id="IPR041470">
    <property type="entry name" value="GCP_N"/>
</dbReference>
<dbReference type="GO" id="GO:0051011">
    <property type="term" value="F:microtubule minus-end binding"/>
    <property type="evidence" value="ECO:0007669"/>
    <property type="project" value="TreeGrafter"/>
</dbReference>
<evidence type="ECO:0000256" key="3">
    <source>
        <dbReference type="ARBA" id="ARBA00022490"/>
    </source>
</evidence>
<evidence type="ECO:0000259" key="8">
    <source>
        <dbReference type="Pfam" id="PF17681"/>
    </source>
</evidence>
<evidence type="ECO:0000313" key="9">
    <source>
        <dbReference type="EMBL" id="KAF9609511.1"/>
    </source>
</evidence>
<dbReference type="Pfam" id="PF17681">
    <property type="entry name" value="GCP_N_terminal"/>
    <property type="match status" value="1"/>
</dbReference>
<feature type="domain" description="Gamma tubulin complex component C-terminal" evidence="7">
    <location>
        <begin position="193"/>
        <end position="256"/>
    </location>
</feature>
<dbReference type="OrthoDB" id="78652at2759"/>
<dbReference type="EMBL" id="JADFTS010000004">
    <property type="protein sequence ID" value="KAF9609511.1"/>
    <property type="molecule type" value="Genomic_DNA"/>
</dbReference>
<dbReference type="InterPro" id="IPR040457">
    <property type="entry name" value="GCP_C"/>
</dbReference>
<comment type="subcellular location">
    <subcellularLocation>
        <location evidence="1 6">Cytoplasm</location>
        <location evidence="1 6">Cytoskeleton</location>
        <location evidence="1 6">Microtubule organizing center</location>
    </subcellularLocation>
</comment>